<proteinExistence type="predicted"/>
<dbReference type="InterPro" id="IPR036890">
    <property type="entry name" value="HATPase_C_sf"/>
</dbReference>
<dbReference type="EMBL" id="SMLW01000664">
    <property type="protein sequence ID" value="MTI28488.1"/>
    <property type="molecule type" value="Genomic_DNA"/>
</dbReference>
<keyword evidence="7" id="KW-1133">Transmembrane helix</keyword>
<keyword evidence="10" id="KW-1185">Reference proteome</keyword>
<dbReference type="Pfam" id="PF07495">
    <property type="entry name" value="Y_Y_Y"/>
    <property type="match status" value="1"/>
</dbReference>
<evidence type="ECO:0000256" key="7">
    <source>
        <dbReference type="SAM" id="Phobius"/>
    </source>
</evidence>
<evidence type="ECO:0000256" key="4">
    <source>
        <dbReference type="ARBA" id="ARBA00022679"/>
    </source>
</evidence>
<evidence type="ECO:0000313" key="10">
    <source>
        <dbReference type="Proteomes" id="UP000798808"/>
    </source>
</evidence>
<sequence>FSYYLENNDRGWSNWSTETKKEYNNLDPGEYTFFVKSKNIYGTEGRLATYKFRVLAPWYKTAWAYVLWSALAGFVVWFITIAYSVRVRTQRKKLQLIVADRTYEVMTQKKEIEQQNHLLKAKNEEISTQKDDIQKKNIQLRESQEEILSMNQKLTELNMYLEKKVEKRTSKIKATLKQLQQINGELDTFVYRASHDLKGPISRINGITSLAKLESPDDINLKYFDMIEHTAKDMEVLLSKLAQVHEIINSKPRKDEIDIPSLLSEIRDVIKFHDKSLKTKYAFDLNVVNITSDRYLLSIIIKNLIENALIFRKTSNIEPHHIHISTSIKEGIFEIRIKDNGIGIHAPHLNMIFQMFFRGSDKSKGSGLGLYLVKMCVDKLKASIAVESQENEFTEFTVSIPL</sequence>
<feature type="domain" description="Histidine kinase" evidence="8">
    <location>
        <begin position="192"/>
        <end position="402"/>
    </location>
</feature>
<dbReference type="InterPro" id="IPR004358">
    <property type="entry name" value="Sig_transdc_His_kin-like_C"/>
</dbReference>
<dbReference type="SUPFAM" id="SSF47384">
    <property type="entry name" value="Homodimeric domain of signal transducing histidine kinase"/>
    <property type="match status" value="1"/>
</dbReference>
<evidence type="ECO:0000259" key="8">
    <source>
        <dbReference type="PROSITE" id="PS50109"/>
    </source>
</evidence>
<dbReference type="Proteomes" id="UP000798808">
    <property type="component" value="Unassembled WGS sequence"/>
</dbReference>
<evidence type="ECO:0000256" key="3">
    <source>
        <dbReference type="ARBA" id="ARBA00022553"/>
    </source>
</evidence>
<dbReference type="InterPro" id="IPR011123">
    <property type="entry name" value="Y_Y_Y"/>
</dbReference>
<keyword evidence="5" id="KW-0418">Kinase</keyword>
<dbReference type="RefSeq" id="WP_155176058.1">
    <property type="nucleotide sequence ID" value="NZ_SMLW01000664.1"/>
</dbReference>
<dbReference type="InterPro" id="IPR003661">
    <property type="entry name" value="HisK_dim/P_dom"/>
</dbReference>
<dbReference type="CDD" id="cd00082">
    <property type="entry name" value="HisKA"/>
    <property type="match status" value="1"/>
</dbReference>
<keyword evidence="3" id="KW-0597">Phosphoprotein</keyword>
<dbReference type="InterPro" id="IPR005467">
    <property type="entry name" value="His_kinase_dom"/>
</dbReference>
<dbReference type="SMART" id="SM00387">
    <property type="entry name" value="HATPase_c"/>
    <property type="match status" value="1"/>
</dbReference>
<dbReference type="InterPro" id="IPR036097">
    <property type="entry name" value="HisK_dim/P_sf"/>
</dbReference>
<keyword evidence="7" id="KW-0812">Transmembrane</keyword>
<keyword evidence="6" id="KW-0175">Coiled coil</keyword>
<feature type="non-terminal residue" evidence="9">
    <location>
        <position position="1"/>
    </location>
</feature>
<dbReference type="SUPFAM" id="SSF55874">
    <property type="entry name" value="ATPase domain of HSP90 chaperone/DNA topoisomerase II/histidine kinase"/>
    <property type="match status" value="1"/>
</dbReference>
<dbReference type="InterPro" id="IPR003594">
    <property type="entry name" value="HATPase_dom"/>
</dbReference>
<accession>A0ABW9RZ33</accession>
<dbReference type="Gene3D" id="1.10.287.130">
    <property type="match status" value="1"/>
</dbReference>
<evidence type="ECO:0000256" key="2">
    <source>
        <dbReference type="ARBA" id="ARBA00012438"/>
    </source>
</evidence>
<dbReference type="PANTHER" id="PTHR42878:SF15">
    <property type="entry name" value="BACTERIOPHYTOCHROME"/>
    <property type="match status" value="1"/>
</dbReference>
<dbReference type="CDD" id="cd00075">
    <property type="entry name" value="HATPase"/>
    <property type="match status" value="1"/>
</dbReference>
<evidence type="ECO:0000256" key="5">
    <source>
        <dbReference type="ARBA" id="ARBA00022777"/>
    </source>
</evidence>
<organism evidence="9 10">
    <name type="scientific">Fulvivirga kasyanovii</name>
    <dbReference type="NCBI Taxonomy" id="396812"/>
    <lineage>
        <taxon>Bacteria</taxon>
        <taxon>Pseudomonadati</taxon>
        <taxon>Bacteroidota</taxon>
        <taxon>Cytophagia</taxon>
        <taxon>Cytophagales</taxon>
        <taxon>Fulvivirgaceae</taxon>
        <taxon>Fulvivirga</taxon>
    </lineage>
</organism>
<evidence type="ECO:0000256" key="1">
    <source>
        <dbReference type="ARBA" id="ARBA00000085"/>
    </source>
</evidence>
<dbReference type="EC" id="2.7.13.3" evidence="2"/>
<reference evidence="9 10" key="1">
    <citation type="submission" date="2019-02" db="EMBL/GenBank/DDBJ databases">
        <authorList>
            <person name="Goldberg S.R."/>
            <person name="Haltli B.A."/>
            <person name="Correa H."/>
            <person name="Russell K.G."/>
        </authorList>
    </citation>
    <scope>NUCLEOTIDE SEQUENCE [LARGE SCALE GENOMIC DNA]</scope>
    <source>
        <strain evidence="9 10">JCM 16186</strain>
    </source>
</reference>
<evidence type="ECO:0000313" key="9">
    <source>
        <dbReference type="EMBL" id="MTI28488.1"/>
    </source>
</evidence>
<keyword evidence="4" id="KW-0808">Transferase</keyword>
<dbReference type="PANTHER" id="PTHR42878">
    <property type="entry name" value="TWO-COMPONENT HISTIDINE KINASE"/>
    <property type="match status" value="1"/>
</dbReference>
<comment type="caution">
    <text evidence="9">The sequence shown here is derived from an EMBL/GenBank/DDBJ whole genome shotgun (WGS) entry which is preliminary data.</text>
</comment>
<protein>
    <recommendedName>
        <fullName evidence="2">histidine kinase</fullName>
        <ecNumber evidence="2">2.7.13.3</ecNumber>
    </recommendedName>
</protein>
<gene>
    <name evidence="9" type="ORF">E1163_26260</name>
</gene>
<evidence type="ECO:0000256" key="6">
    <source>
        <dbReference type="SAM" id="Coils"/>
    </source>
</evidence>
<name>A0ABW9RZ33_9BACT</name>
<dbReference type="PRINTS" id="PR00344">
    <property type="entry name" value="BCTRLSENSOR"/>
</dbReference>
<keyword evidence="7" id="KW-0472">Membrane</keyword>
<comment type="catalytic activity">
    <reaction evidence="1">
        <text>ATP + protein L-histidine = ADP + protein N-phospho-L-histidine.</text>
        <dbReference type="EC" id="2.7.13.3"/>
    </reaction>
</comment>
<feature type="transmembrane region" description="Helical" evidence="7">
    <location>
        <begin position="62"/>
        <end position="85"/>
    </location>
</feature>
<dbReference type="InterPro" id="IPR050351">
    <property type="entry name" value="BphY/WalK/GraS-like"/>
</dbReference>
<dbReference type="Pfam" id="PF02518">
    <property type="entry name" value="HATPase_c"/>
    <property type="match status" value="1"/>
</dbReference>
<dbReference type="InterPro" id="IPR013783">
    <property type="entry name" value="Ig-like_fold"/>
</dbReference>
<dbReference type="Gene3D" id="2.60.40.10">
    <property type="entry name" value="Immunoglobulins"/>
    <property type="match status" value="1"/>
</dbReference>
<feature type="coiled-coil region" evidence="6">
    <location>
        <begin position="105"/>
        <end position="153"/>
    </location>
</feature>
<dbReference type="Gene3D" id="3.30.565.10">
    <property type="entry name" value="Histidine kinase-like ATPase, C-terminal domain"/>
    <property type="match status" value="1"/>
</dbReference>
<dbReference type="PROSITE" id="PS50109">
    <property type="entry name" value="HIS_KIN"/>
    <property type="match status" value="1"/>
</dbReference>